<evidence type="ECO:0000313" key="1">
    <source>
        <dbReference type="EMBL" id="QHT07530.1"/>
    </source>
</evidence>
<dbReference type="EMBL" id="MN739482">
    <property type="protein sequence ID" value="QHT07530.1"/>
    <property type="molecule type" value="Genomic_DNA"/>
</dbReference>
<reference evidence="1" key="1">
    <citation type="journal article" date="2020" name="Nature">
        <title>Giant virus diversity and host interactions through global metagenomics.</title>
        <authorList>
            <person name="Schulz F."/>
            <person name="Roux S."/>
            <person name="Paez-Espino D."/>
            <person name="Jungbluth S."/>
            <person name="Walsh D.A."/>
            <person name="Denef V.J."/>
            <person name="McMahon K.D."/>
            <person name="Konstantinidis K.T."/>
            <person name="Eloe-Fadrosh E.A."/>
            <person name="Kyrpides N.C."/>
            <person name="Woyke T."/>
        </authorList>
    </citation>
    <scope>NUCLEOTIDE SEQUENCE</scope>
    <source>
        <strain evidence="1">GVMAG-M-3300021963-12</strain>
    </source>
</reference>
<proteinExistence type="predicted"/>
<organism evidence="1">
    <name type="scientific">viral metagenome</name>
    <dbReference type="NCBI Taxonomy" id="1070528"/>
    <lineage>
        <taxon>unclassified sequences</taxon>
        <taxon>metagenomes</taxon>
        <taxon>organismal metagenomes</taxon>
    </lineage>
</organism>
<dbReference type="AlphaFoldDB" id="A0A6C0CUD7"/>
<accession>A0A6C0CUD7</accession>
<name>A0A6C0CUD7_9ZZZZ</name>
<protein>
    <submittedName>
        <fullName evidence="1">Uncharacterized protein</fullName>
    </submittedName>
</protein>
<sequence>MSAENLLDFTKHSRVGRTGLPVDKFYWRAFINKDGTLITQFAGKLIQAKNFSGTPLLNEDGTPRTFRLSGTGDGTTITWFLVKEAKEYSITEDFYGRYDQRNKSWFSPLPLP</sequence>